<evidence type="ECO:0000313" key="2">
    <source>
        <dbReference type="EMBL" id="KAF5405290.1"/>
    </source>
</evidence>
<feature type="compositionally biased region" description="Basic and acidic residues" evidence="1">
    <location>
        <begin position="141"/>
        <end position="151"/>
    </location>
</feature>
<evidence type="ECO:0000256" key="1">
    <source>
        <dbReference type="SAM" id="MobiDB-lite"/>
    </source>
</evidence>
<dbReference type="AlphaFoldDB" id="A0A8J4T5W0"/>
<dbReference type="Proteomes" id="UP000748531">
    <property type="component" value="Unassembled WGS sequence"/>
</dbReference>
<proteinExistence type="predicted"/>
<comment type="caution">
    <text evidence="2">The sequence shown here is derived from an EMBL/GenBank/DDBJ whole genome shotgun (WGS) entry which is preliminary data.</text>
</comment>
<feature type="region of interest" description="Disordered" evidence="1">
    <location>
        <begin position="1"/>
        <end position="22"/>
    </location>
</feature>
<gene>
    <name evidence="2" type="ORF">PHET_01300</name>
</gene>
<dbReference type="EMBL" id="LUCH01000384">
    <property type="protein sequence ID" value="KAF5405290.1"/>
    <property type="molecule type" value="Genomic_DNA"/>
</dbReference>
<organism evidence="2 3">
    <name type="scientific">Paragonimus heterotremus</name>
    <dbReference type="NCBI Taxonomy" id="100268"/>
    <lineage>
        <taxon>Eukaryota</taxon>
        <taxon>Metazoa</taxon>
        <taxon>Spiralia</taxon>
        <taxon>Lophotrochozoa</taxon>
        <taxon>Platyhelminthes</taxon>
        <taxon>Trematoda</taxon>
        <taxon>Digenea</taxon>
        <taxon>Plagiorchiida</taxon>
        <taxon>Troglotremata</taxon>
        <taxon>Troglotrematidae</taxon>
        <taxon>Paragonimus</taxon>
    </lineage>
</organism>
<keyword evidence="3" id="KW-1185">Reference proteome</keyword>
<reference evidence="2" key="1">
    <citation type="submission" date="2019-05" db="EMBL/GenBank/DDBJ databases">
        <title>Annotation for the trematode Paragonimus heterotremus.</title>
        <authorList>
            <person name="Choi Y.-J."/>
        </authorList>
    </citation>
    <scope>NUCLEOTIDE SEQUENCE</scope>
    <source>
        <strain evidence="2">LC</strain>
    </source>
</reference>
<evidence type="ECO:0000313" key="3">
    <source>
        <dbReference type="Proteomes" id="UP000748531"/>
    </source>
</evidence>
<name>A0A8J4T5W0_9TREM</name>
<protein>
    <submittedName>
        <fullName evidence="2">Uncharacterized protein</fullName>
    </submittedName>
</protein>
<feature type="compositionally biased region" description="Basic and acidic residues" evidence="1">
    <location>
        <begin position="1"/>
        <end position="10"/>
    </location>
</feature>
<feature type="region of interest" description="Disordered" evidence="1">
    <location>
        <begin position="115"/>
        <end position="151"/>
    </location>
</feature>
<accession>A0A8J4T5W0</accession>
<sequence>MQKIEAKQNERSSLSKFNGTPPRTRGLMDSLTYVMCLGVGHPVDTLIPSIQILRKLQRAQQFSRLSHLNTVESHQVDSFNCNSVKTKDETMKPYDEAHNSLPYALHRIKPEEHENNISGSSEHNSIETSRHIPPINTSSEMAKHQSNLEDSHATLTKPSRSAFNGWHLSDFYDYFLLELPDVCSGCVYGCQFCNGLGIL</sequence>
<dbReference type="OrthoDB" id="6245642at2759"/>